<evidence type="ECO:0000313" key="4">
    <source>
        <dbReference type="Proteomes" id="UP000015102"/>
    </source>
</evidence>
<feature type="region of interest" description="Disordered" evidence="1">
    <location>
        <begin position="295"/>
        <end position="333"/>
    </location>
</feature>
<dbReference type="STRING" id="36166.T1GAN4"/>
<proteinExistence type="predicted"/>
<evidence type="ECO:0000256" key="1">
    <source>
        <dbReference type="SAM" id="MobiDB-lite"/>
    </source>
</evidence>
<evidence type="ECO:0000256" key="2">
    <source>
        <dbReference type="SAM" id="SignalP"/>
    </source>
</evidence>
<reference evidence="3" key="2">
    <citation type="submission" date="2015-06" db="UniProtKB">
        <authorList>
            <consortium name="EnsemblMetazoa"/>
        </authorList>
    </citation>
    <scope>IDENTIFICATION</scope>
</reference>
<dbReference type="HOGENOM" id="CLU_597567_0_0_1"/>
<name>T1GAN4_MEGSC</name>
<accession>T1GAN4</accession>
<sequence>MKCVLSVVAVLALVAVGAWAIPSGYMYYKPGTPGIMYVQYQKHGVGSQSDGVSAFVAGESGDTMSIVDDVKKGEDILSEEIAPEARTEDDSVTVDQGYSSQSVAIADDTPNNEYLPPVTDEKSALDEVLDEENVSLTNIEGDIQEAVADEDIPEETDDIIPVAIADSEITKEGSAESEEEEQNDEIKSEDEEKTGFEVYGVPKVEESEREPKNLEEDSLAEEVKTVDEEVKTVEEEVKTVVEENVEDSVEEPEAPVADDDSTVVVEEPTPVLKEIPEPEPVPVVPVVPAPTKRTRVFPARRPNTIPQRKKDEEEYVPVVRQAPRPKKEQSPLPLGGTFFPIDFGGANGGAIAIANSFSTGKGGHSQSHAVAYGNPRESQRSRKLAKKAGEDCDC</sequence>
<evidence type="ECO:0000313" key="3">
    <source>
        <dbReference type="EnsemblMetazoa" id="MESCA000293-PA"/>
    </source>
</evidence>
<evidence type="ECO:0008006" key="5">
    <source>
        <dbReference type="Google" id="ProtNLM"/>
    </source>
</evidence>
<feature type="region of interest" description="Disordered" evidence="1">
    <location>
        <begin position="354"/>
        <end position="394"/>
    </location>
</feature>
<feature type="compositionally biased region" description="Polar residues" evidence="1">
    <location>
        <begin position="356"/>
        <end position="368"/>
    </location>
</feature>
<dbReference type="EnsemblMetazoa" id="MESCA000293-RA">
    <property type="protein sequence ID" value="MESCA000293-PA"/>
    <property type="gene ID" value="MESCA000293"/>
</dbReference>
<keyword evidence="4" id="KW-1185">Reference proteome</keyword>
<feature type="compositionally biased region" description="Basic and acidic residues" evidence="1">
    <location>
        <begin position="203"/>
        <end position="241"/>
    </location>
</feature>
<keyword evidence="2" id="KW-0732">Signal</keyword>
<dbReference type="EMBL" id="CAQQ02166550">
    <property type="status" value="NOT_ANNOTATED_CDS"/>
    <property type="molecule type" value="Genomic_DNA"/>
</dbReference>
<feature type="compositionally biased region" description="Acidic residues" evidence="1">
    <location>
        <begin position="243"/>
        <end position="261"/>
    </location>
</feature>
<dbReference type="Proteomes" id="UP000015102">
    <property type="component" value="Unassembled WGS sequence"/>
</dbReference>
<reference evidence="4" key="1">
    <citation type="submission" date="2013-02" db="EMBL/GenBank/DDBJ databases">
        <authorList>
            <person name="Hughes D."/>
        </authorList>
    </citation>
    <scope>NUCLEOTIDE SEQUENCE</scope>
    <source>
        <strain>Durham</strain>
        <strain evidence="4">NC isolate 2 -- Noor lab</strain>
    </source>
</reference>
<dbReference type="AlphaFoldDB" id="T1GAN4"/>
<protein>
    <recommendedName>
        <fullName evidence="5">DUF4794 domain-containing protein</fullName>
    </recommendedName>
</protein>
<feature type="compositionally biased region" description="Acidic residues" evidence="1">
    <location>
        <begin position="175"/>
        <end position="192"/>
    </location>
</feature>
<organism evidence="3 4">
    <name type="scientific">Megaselia scalaris</name>
    <name type="common">Humpbacked fly</name>
    <name type="synonym">Phora scalaris</name>
    <dbReference type="NCBI Taxonomy" id="36166"/>
    <lineage>
        <taxon>Eukaryota</taxon>
        <taxon>Metazoa</taxon>
        <taxon>Ecdysozoa</taxon>
        <taxon>Arthropoda</taxon>
        <taxon>Hexapoda</taxon>
        <taxon>Insecta</taxon>
        <taxon>Pterygota</taxon>
        <taxon>Neoptera</taxon>
        <taxon>Endopterygota</taxon>
        <taxon>Diptera</taxon>
        <taxon>Brachycera</taxon>
        <taxon>Muscomorpha</taxon>
        <taxon>Platypezoidea</taxon>
        <taxon>Phoridae</taxon>
        <taxon>Megaseliini</taxon>
        <taxon>Megaselia</taxon>
    </lineage>
</organism>
<feature type="chain" id="PRO_5004588146" description="DUF4794 domain-containing protein" evidence="2">
    <location>
        <begin position="21"/>
        <end position="394"/>
    </location>
</feature>
<feature type="region of interest" description="Disordered" evidence="1">
    <location>
        <begin position="169"/>
        <end position="264"/>
    </location>
</feature>
<feature type="signal peptide" evidence="2">
    <location>
        <begin position="1"/>
        <end position="20"/>
    </location>
</feature>